<comment type="similarity">
    <text evidence="1">Belongs to the carbohydrate kinase pfkB family.</text>
</comment>
<evidence type="ECO:0000313" key="15">
    <source>
        <dbReference type="EMBL" id="MUG24829.1"/>
    </source>
</evidence>
<dbReference type="InterPro" id="IPR011877">
    <property type="entry name" value="Ribokinase"/>
</dbReference>
<dbReference type="EMBL" id="JMQA01000008">
    <property type="protein sequence ID" value="KFN11599.1"/>
    <property type="molecule type" value="Genomic_DNA"/>
</dbReference>
<dbReference type="STRING" id="44252.DJ90_3753"/>
<reference evidence="15 17" key="2">
    <citation type="submission" date="2019-11" db="EMBL/GenBank/DDBJ databases">
        <title>Draft genome sequences of five Paenibacillus species of dairy origin.</title>
        <authorList>
            <person name="Olajide A.M."/>
            <person name="Chen S."/>
            <person name="Lapointe G."/>
        </authorList>
    </citation>
    <scope>NUCLEOTIDE SEQUENCE [LARGE SCALE GENOMIC DNA]</scope>
    <source>
        <strain evidence="15 17">3CT49</strain>
    </source>
</reference>
<dbReference type="GeneID" id="77009938"/>
<evidence type="ECO:0000256" key="9">
    <source>
        <dbReference type="ARBA" id="ARBA00022842"/>
    </source>
</evidence>
<dbReference type="OrthoDB" id="9775849at2"/>
<organism evidence="14 16">
    <name type="scientific">Paenibacillus macerans</name>
    <name type="common">Bacillus macerans</name>
    <dbReference type="NCBI Taxonomy" id="44252"/>
    <lineage>
        <taxon>Bacteria</taxon>
        <taxon>Bacillati</taxon>
        <taxon>Bacillota</taxon>
        <taxon>Bacilli</taxon>
        <taxon>Bacillales</taxon>
        <taxon>Paenibacillaceae</taxon>
        <taxon>Paenibacillus</taxon>
    </lineage>
</organism>
<dbReference type="GO" id="GO:0046872">
    <property type="term" value="F:metal ion binding"/>
    <property type="evidence" value="ECO:0007669"/>
    <property type="project" value="UniProtKB-KW"/>
</dbReference>
<feature type="binding site" evidence="12">
    <location>
        <begin position="259"/>
        <end position="260"/>
    </location>
    <ligand>
        <name>ATP</name>
        <dbReference type="ChEBI" id="CHEBI:30616"/>
    </ligand>
</feature>
<dbReference type="Gene3D" id="3.40.1190.20">
    <property type="match status" value="1"/>
</dbReference>
<accession>A0A090ZJV9</accession>
<comment type="similarity">
    <text evidence="12">Belongs to the carbohydrate kinase PfkB family. Ribokinase subfamily.</text>
</comment>
<feature type="binding site" evidence="12">
    <location>
        <position position="295"/>
    </location>
    <ligand>
        <name>K(+)</name>
        <dbReference type="ChEBI" id="CHEBI:29103"/>
    </ligand>
</feature>
<sequence>MTGTQNPNIVVIGSMNMDIVIETPVLPEKGETIMGAGVKLLPGGKGANQAVAASRLGMETSFIGAVGKDRFGEQMLQELKQYSIVQALNVMPEEKTGIASIWVHDRDNRIVVIPGANGKITWSDIEQRKSHIDRADVVLLQLEIPLDTVVASIKYAHGRGKKIILNPAPAQPLPEEIYPMLHLLTPNRQELSILAGMPEILKATDFSALYAAMRRMIDKGLPSIMVTLGADGVVHMNASGHTFHIPGRKMEVSDTTGAGDCFNAALAVSIAKGLGLKEAAEYAVAASALAVTKFGAQNGMPEASEVDQFLANAF</sequence>
<dbReference type="EC" id="2.7.1.15" evidence="2 12"/>
<dbReference type="InterPro" id="IPR002139">
    <property type="entry name" value="Ribo/fructo_kinase"/>
</dbReference>
<feature type="binding site" evidence="12">
    <location>
        <position position="143"/>
    </location>
    <ligand>
        <name>substrate</name>
    </ligand>
</feature>
<comment type="activity regulation">
    <text evidence="12">Activated by a monovalent cation that binds near, but not in, the active site. The most likely occupant of the site in vivo is potassium. Ion binding induces a conformational change that may alter substrate affinity.</text>
</comment>
<dbReference type="GO" id="GO:0004747">
    <property type="term" value="F:ribokinase activity"/>
    <property type="evidence" value="ECO:0007669"/>
    <property type="project" value="UniProtKB-UniRule"/>
</dbReference>
<comment type="caution">
    <text evidence="12">Lacks conserved residue(s) required for the propagation of feature annotation.</text>
</comment>
<evidence type="ECO:0000313" key="16">
    <source>
        <dbReference type="Proteomes" id="UP000029278"/>
    </source>
</evidence>
<evidence type="ECO:0000256" key="8">
    <source>
        <dbReference type="ARBA" id="ARBA00022840"/>
    </source>
</evidence>
<feature type="active site" description="Proton acceptor" evidence="12">
    <location>
        <position position="260"/>
    </location>
</feature>
<keyword evidence="6 12" id="KW-0547">Nucleotide-binding</keyword>
<keyword evidence="5 12" id="KW-0479">Metal-binding</keyword>
<keyword evidence="7 12" id="KW-0418">Kinase</keyword>
<feature type="domain" description="Carbohydrate kinase PfkB" evidence="13">
    <location>
        <begin position="8"/>
        <end position="302"/>
    </location>
</feature>
<protein>
    <recommendedName>
        <fullName evidence="3 12">Ribokinase</fullName>
        <shortName evidence="12">RK</shortName>
        <ecNumber evidence="2 12">2.7.1.15</ecNumber>
    </recommendedName>
</protein>
<feature type="binding site" evidence="12">
    <location>
        <begin position="16"/>
        <end position="18"/>
    </location>
    <ligand>
        <name>substrate</name>
    </ligand>
</feature>
<dbReference type="PRINTS" id="PR00990">
    <property type="entry name" value="RIBOKINASE"/>
</dbReference>
<evidence type="ECO:0000256" key="10">
    <source>
        <dbReference type="ARBA" id="ARBA00022958"/>
    </source>
</evidence>
<dbReference type="HAMAP" id="MF_01987">
    <property type="entry name" value="Ribokinase"/>
    <property type="match status" value="1"/>
</dbReference>
<evidence type="ECO:0000313" key="17">
    <source>
        <dbReference type="Proteomes" id="UP000442469"/>
    </source>
</evidence>
<dbReference type="EMBL" id="WNZZ01000018">
    <property type="protein sequence ID" value="MUG24829.1"/>
    <property type="molecule type" value="Genomic_DNA"/>
</dbReference>
<gene>
    <name evidence="12 14" type="primary">rbsK</name>
    <name evidence="14" type="ORF">DJ90_3753</name>
    <name evidence="15" type="ORF">GNQ08_20895</name>
</gene>
<evidence type="ECO:0000256" key="4">
    <source>
        <dbReference type="ARBA" id="ARBA00022679"/>
    </source>
</evidence>
<evidence type="ECO:0000259" key="13">
    <source>
        <dbReference type="Pfam" id="PF00294"/>
    </source>
</evidence>
<dbReference type="PROSITE" id="PS00584">
    <property type="entry name" value="PFKB_KINASES_2"/>
    <property type="match status" value="1"/>
</dbReference>
<evidence type="ECO:0000256" key="12">
    <source>
        <dbReference type="HAMAP-Rule" id="MF_01987"/>
    </source>
</evidence>
<evidence type="ECO:0000256" key="3">
    <source>
        <dbReference type="ARBA" id="ARBA00016943"/>
    </source>
</evidence>
<dbReference type="GO" id="GO:0019303">
    <property type="term" value="P:D-ribose catabolic process"/>
    <property type="evidence" value="ECO:0007669"/>
    <property type="project" value="UniProtKB-UniRule"/>
</dbReference>
<keyword evidence="8 12" id="KW-0067">ATP-binding</keyword>
<dbReference type="AlphaFoldDB" id="A0A090ZJV9"/>
<comment type="subcellular location">
    <subcellularLocation>
        <location evidence="12">Cytoplasm</location>
    </subcellularLocation>
</comment>
<dbReference type="InterPro" id="IPR029056">
    <property type="entry name" value="Ribokinase-like"/>
</dbReference>
<dbReference type="PANTHER" id="PTHR10584:SF166">
    <property type="entry name" value="RIBOKINASE"/>
    <property type="match status" value="1"/>
</dbReference>
<dbReference type="HOGENOM" id="CLU_027634_2_0_9"/>
<feature type="binding site" evidence="12">
    <location>
        <position position="254"/>
    </location>
    <ligand>
        <name>K(+)</name>
        <dbReference type="ChEBI" id="CHEBI:29103"/>
    </ligand>
</feature>
<comment type="catalytic activity">
    <reaction evidence="12">
        <text>D-ribose + ATP = D-ribose 5-phosphate + ADP + H(+)</text>
        <dbReference type="Rhea" id="RHEA:13697"/>
        <dbReference type="ChEBI" id="CHEBI:15378"/>
        <dbReference type="ChEBI" id="CHEBI:30616"/>
        <dbReference type="ChEBI" id="CHEBI:47013"/>
        <dbReference type="ChEBI" id="CHEBI:78346"/>
        <dbReference type="ChEBI" id="CHEBI:456216"/>
        <dbReference type="EC" id="2.7.1.15"/>
    </reaction>
</comment>
<name>A0A090ZJV9_PAEMA</name>
<evidence type="ECO:0000256" key="5">
    <source>
        <dbReference type="ARBA" id="ARBA00022723"/>
    </source>
</evidence>
<evidence type="ECO:0000256" key="1">
    <source>
        <dbReference type="ARBA" id="ARBA00005380"/>
    </source>
</evidence>
<comment type="cofactor">
    <cofactor evidence="12">
        <name>Mg(2+)</name>
        <dbReference type="ChEBI" id="CHEBI:18420"/>
    </cofactor>
    <text evidence="12">Requires a divalent cation, most likely magnesium in vivo, as an electrophilic catalyst to aid phosphoryl group transfer. It is the chelate of the metal and the nucleotide that is the actual substrate.</text>
</comment>
<feature type="binding site" evidence="12">
    <location>
        <position position="293"/>
    </location>
    <ligand>
        <name>K(+)</name>
        <dbReference type="ChEBI" id="CHEBI:29103"/>
    </ligand>
</feature>
<dbReference type="InterPro" id="IPR002173">
    <property type="entry name" value="Carboh/pur_kinase_PfkB_CS"/>
</dbReference>
<comment type="pathway">
    <text evidence="12">Carbohydrate metabolism; D-ribose degradation; D-ribose 5-phosphate from beta-D-ribopyranose: step 2/2.</text>
</comment>
<feature type="binding site" evidence="12">
    <location>
        <begin position="227"/>
        <end position="232"/>
    </location>
    <ligand>
        <name>ATP</name>
        <dbReference type="ChEBI" id="CHEBI:30616"/>
    </ligand>
</feature>
<dbReference type="Pfam" id="PF00294">
    <property type="entry name" value="PfkB"/>
    <property type="match status" value="1"/>
</dbReference>
<evidence type="ECO:0000256" key="6">
    <source>
        <dbReference type="ARBA" id="ARBA00022741"/>
    </source>
</evidence>
<dbReference type="PANTHER" id="PTHR10584">
    <property type="entry name" value="SUGAR KINASE"/>
    <property type="match status" value="1"/>
</dbReference>
<reference evidence="14 16" key="1">
    <citation type="submission" date="2014-04" db="EMBL/GenBank/DDBJ databases">
        <authorList>
            <person name="Bishop-Lilly K.A."/>
            <person name="Broomall S.M."/>
            <person name="Chain P.S."/>
            <person name="Chertkov O."/>
            <person name="Coyne S.R."/>
            <person name="Daligault H.E."/>
            <person name="Davenport K.W."/>
            <person name="Erkkila T."/>
            <person name="Frey K.G."/>
            <person name="Gibbons H.S."/>
            <person name="Gu W."/>
            <person name="Jaissle J."/>
            <person name="Johnson S.L."/>
            <person name="Koroleva G.I."/>
            <person name="Ladner J.T."/>
            <person name="Lo C.-C."/>
            <person name="Minogue T.D."/>
            <person name="Munk C."/>
            <person name="Palacios G.F."/>
            <person name="Redden C.L."/>
            <person name="Rosenzweig C.N."/>
            <person name="Scholz M.B."/>
            <person name="Teshima H."/>
            <person name="Xu Y."/>
        </authorList>
    </citation>
    <scope>NUCLEOTIDE SEQUENCE [LARGE SCALE GENOMIC DNA]</scope>
    <source>
        <strain evidence="14 16">8244</strain>
    </source>
</reference>
<comment type="function">
    <text evidence="12">Catalyzes the phosphorylation of ribose at O-5 in a reaction requiring ATP and magnesium. The resulting D-ribose-5-phosphate can then be used either for sythesis of nucleotides, histidine, and tryptophan, or as a component of the pentose phosphate pathway.</text>
</comment>
<evidence type="ECO:0000256" key="2">
    <source>
        <dbReference type="ARBA" id="ARBA00012035"/>
    </source>
</evidence>
<comment type="caution">
    <text evidence="14">The sequence shown here is derived from an EMBL/GenBank/DDBJ whole genome shotgun (WGS) entry which is preliminary data.</text>
</comment>
<evidence type="ECO:0000313" key="14">
    <source>
        <dbReference type="EMBL" id="KFN11599.1"/>
    </source>
</evidence>
<comment type="subunit">
    <text evidence="12">Homodimer.</text>
</comment>
<dbReference type="UniPathway" id="UPA00916">
    <property type="reaction ID" value="UER00889"/>
</dbReference>
<proteinExistence type="inferred from homology"/>
<dbReference type="NCBIfam" id="TIGR02152">
    <property type="entry name" value="D_ribokin_bact"/>
    <property type="match status" value="1"/>
</dbReference>
<feature type="binding site" evidence="12">
    <location>
        <position position="256"/>
    </location>
    <ligand>
        <name>K(+)</name>
        <dbReference type="ChEBI" id="CHEBI:29103"/>
    </ligand>
</feature>
<dbReference type="InterPro" id="IPR011611">
    <property type="entry name" value="PfkB_dom"/>
</dbReference>
<feature type="binding site" evidence="12">
    <location>
        <begin position="44"/>
        <end position="48"/>
    </location>
    <ligand>
        <name>substrate</name>
    </ligand>
</feature>
<keyword evidence="10 12" id="KW-0630">Potassium</keyword>
<dbReference type="Proteomes" id="UP000442469">
    <property type="component" value="Unassembled WGS sequence"/>
</dbReference>
<keyword evidence="12" id="KW-0963">Cytoplasm</keyword>
<feature type="binding site" evidence="12">
    <location>
        <position position="260"/>
    </location>
    <ligand>
        <name>substrate</name>
    </ligand>
</feature>
<feature type="binding site" evidence="12">
    <location>
        <position position="187"/>
    </location>
    <ligand>
        <name>ATP</name>
        <dbReference type="ChEBI" id="CHEBI:30616"/>
    </ligand>
</feature>
<dbReference type="GO" id="GO:0005524">
    <property type="term" value="F:ATP binding"/>
    <property type="evidence" value="ECO:0007669"/>
    <property type="project" value="UniProtKB-UniRule"/>
</dbReference>
<dbReference type="SUPFAM" id="SSF53613">
    <property type="entry name" value="Ribokinase-like"/>
    <property type="match status" value="1"/>
</dbReference>
<evidence type="ECO:0000256" key="7">
    <source>
        <dbReference type="ARBA" id="ARBA00022777"/>
    </source>
</evidence>
<keyword evidence="11 12" id="KW-0119">Carbohydrate metabolism</keyword>
<dbReference type="GO" id="GO:0005829">
    <property type="term" value="C:cytosol"/>
    <property type="evidence" value="ECO:0007669"/>
    <property type="project" value="TreeGrafter"/>
</dbReference>
<dbReference type="RefSeq" id="WP_036626662.1">
    <property type="nucleotide sequence ID" value="NZ_BGML01000007.1"/>
</dbReference>
<keyword evidence="9 12" id="KW-0460">Magnesium</keyword>
<feature type="binding site" evidence="12">
    <location>
        <position position="290"/>
    </location>
    <ligand>
        <name>K(+)</name>
        <dbReference type="ChEBI" id="CHEBI:29103"/>
    </ligand>
</feature>
<keyword evidence="4 12" id="KW-0808">Transferase</keyword>
<dbReference type="CDD" id="cd01174">
    <property type="entry name" value="ribokinase"/>
    <property type="match status" value="1"/>
</dbReference>
<keyword evidence="16" id="KW-1185">Reference proteome</keyword>
<dbReference type="Proteomes" id="UP000029278">
    <property type="component" value="Unassembled WGS sequence"/>
</dbReference>
<evidence type="ECO:0000256" key="11">
    <source>
        <dbReference type="ARBA" id="ARBA00023277"/>
    </source>
</evidence>
<dbReference type="PATRIC" id="fig|44252.3.peg.560"/>